<dbReference type="RefSeq" id="WP_136372091.1">
    <property type="nucleotide sequence ID" value="NZ_SSOB01000033.1"/>
</dbReference>
<feature type="transmembrane region" description="Helical" evidence="1">
    <location>
        <begin position="101"/>
        <end position="120"/>
    </location>
</feature>
<dbReference type="NCBIfam" id="TIGR00254">
    <property type="entry name" value="GGDEF"/>
    <property type="match status" value="1"/>
</dbReference>
<dbReference type="Gene3D" id="3.30.70.270">
    <property type="match status" value="1"/>
</dbReference>
<feature type="transmembrane region" description="Helical" evidence="1">
    <location>
        <begin position="177"/>
        <end position="199"/>
    </location>
</feature>
<protein>
    <submittedName>
        <fullName evidence="3">Diguanylate cyclase</fullName>
    </submittedName>
</protein>
<feature type="transmembrane region" description="Helical" evidence="1">
    <location>
        <begin position="140"/>
        <end position="165"/>
    </location>
</feature>
<keyword evidence="1" id="KW-0812">Transmembrane</keyword>
<dbReference type="PROSITE" id="PS50887">
    <property type="entry name" value="GGDEF"/>
    <property type="match status" value="1"/>
</dbReference>
<feature type="transmembrane region" description="Helical" evidence="1">
    <location>
        <begin position="6"/>
        <end position="27"/>
    </location>
</feature>
<evidence type="ECO:0000259" key="2">
    <source>
        <dbReference type="PROSITE" id="PS50887"/>
    </source>
</evidence>
<dbReference type="SUPFAM" id="SSF55785">
    <property type="entry name" value="PYP-like sensor domain (PAS domain)"/>
    <property type="match status" value="1"/>
</dbReference>
<dbReference type="InterPro" id="IPR043128">
    <property type="entry name" value="Rev_trsase/Diguanyl_cyclase"/>
</dbReference>
<dbReference type="OrthoDB" id="9759607at2"/>
<feature type="transmembrane region" description="Helical" evidence="1">
    <location>
        <begin position="72"/>
        <end position="89"/>
    </location>
</feature>
<dbReference type="InterPro" id="IPR035965">
    <property type="entry name" value="PAS-like_dom_sf"/>
</dbReference>
<evidence type="ECO:0000313" key="3">
    <source>
        <dbReference type="EMBL" id="THF75259.1"/>
    </source>
</evidence>
<keyword evidence="1" id="KW-1133">Transmembrane helix</keyword>
<comment type="caution">
    <text evidence="3">The sequence shown here is derived from an EMBL/GenBank/DDBJ whole genome shotgun (WGS) entry which is preliminary data.</text>
</comment>
<feature type="transmembrane region" description="Helical" evidence="1">
    <location>
        <begin position="205"/>
        <end position="221"/>
    </location>
</feature>
<organism evidence="3 4">
    <name type="scientific">Cohnella fermenti</name>
    <dbReference type="NCBI Taxonomy" id="2565925"/>
    <lineage>
        <taxon>Bacteria</taxon>
        <taxon>Bacillati</taxon>
        <taxon>Bacillota</taxon>
        <taxon>Bacilli</taxon>
        <taxon>Bacillales</taxon>
        <taxon>Paenibacillaceae</taxon>
        <taxon>Cohnella</taxon>
    </lineage>
</organism>
<dbReference type="PANTHER" id="PTHR44757:SF2">
    <property type="entry name" value="BIOFILM ARCHITECTURE MAINTENANCE PROTEIN MBAA"/>
    <property type="match status" value="1"/>
</dbReference>
<evidence type="ECO:0000256" key="1">
    <source>
        <dbReference type="SAM" id="Phobius"/>
    </source>
</evidence>
<reference evidence="3 4" key="1">
    <citation type="submission" date="2019-04" db="EMBL/GenBank/DDBJ databases">
        <title>Cohnella sp. nov. isolated from preserved vegetables.</title>
        <authorList>
            <person name="Lin S.-Y."/>
            <person name="Hung M.-H."/>
            <person name="Young C.-C."/>
        </authorList>
    </citation>
    <scope>NUCLEOTIDE SEQUENCE [LARGE SCALE GENOMIC DNA]</scope>
    <source>
        <strain evidence="3 4">CC-MHH1044</strain>
    </source>
</reference>
<keyword evidence="4" id="KW-1185">Reference proteome</keyword>
<gene>
    <name evidence="3" type="ORF">E6C55_22620</name>
</gene>
<dbReference type="SUPFAM" id="SSF55073">
    <property type="entry name" value="Nucleotide cyclase"/>
    <property type="match status" value="1"/>
</dbReference>
<dbReference type="EMBL" id="SSOB01000033">
    <property type="protein sequence ID" value="THF75259.1"/>
    <property type="molecule type" value="Genomic_DNA"/>
</dbReference>
<dbReference type="SMART" id="SM00267">
    <property type="entry name" value="GGDEF"/>
    <property type="match status" value="1"/>
</dbReference>
<dbReference type="InterPro" id="IPR029787">
    <property type="entry name" value="Nucleotide_cyclase"/>
</dbReference>
<dbReference type="Pfam" id="PF13188">
    <property type="entry name" value="PAS_8"/>
    <property type="match status" value="1"/>
</dbReference>
<dbReference type="AlphaFoldDB" id="A0A4S4BKK6"/>
<dbReference type="PANTHER" id="PTHR44757">
    <property type="entry name" value="DIGUANYLATE CYCLASE DGCP"/>
    <property type="match status" value="1"/>
</dbReference>
<dbReference type="InterPro" id="IPR052155">
    <property type="entry name" value="Biofilm_reg_signaling"/>
</dbReference>
<keyword evidence="1" id="KW-0472">Membrane</keyword>
<dbReference type="InterPro" id="IPR000160">
    <property type="entry name" value="GGDEF_dom"/>
</dbReference>
<feature type="transmembrane region" description="Helical" evidence="1">
    <location>
        <begin position="39"/>
        <end position="60"/>
    </location>
</feature>
<feature type="domain" description="GGDEF" evidence="2">
    <location>
        <begin position="379"/>
        <end position="500"/>
    </location>
</feature>
<dbReference type="Gene3D" id="3.30.450.20">
    <property type="entry name" value="PAS domain"/>
    <property type="match status" value="1"/>
</dbReference>
<evidence type="ECO:0000313" key="4">
    <source>
        <dbReference type="Proteomes" id="UP000310636"/>
    </source>
</evidence>
<dbReference type="Pfam" id="PF00990">
    <property type="entry name" value="GGDEF"/>
    <property type="match status" value="1"/>
</dbReference>
<dbReference type="CDD" id="cd01949">
    <property type="entry name" value="GGDEF"/>
    <property type="match status" value="1"/>
</dbReference>
<dbReference type="Proteomes" id="UP000310636">
    <property type="component" value="Unassembled WGS sequence"/>
</dbReference>
<accession>A0A4S4BKK6</accession>
<sequence length="500" mass="56047">MNPEQIFMPIAAYLPFIFYFLYNTVDVFVRNPKKTEHRLVSLISLSYALTFLEEFVRALLPISYSPTLNVDWFMTVGTVLPSLLLHFILRITGTDRFWRIRLYPAVLYVPALLAPIYVIFEPTIAEAAVYRQSGPWKWPIYGTVDYAGIAVGVLVVSVYVVMLWRGRSRALSPERKAIFNLLILGASLVVVWNLAFGFVNLGDPFPPYPYIYAGVLWSAFLRRAMIRHDFMDFTNMRYEKLFNMTPDAILLVARNGRIKEANPAARRLFNQIPLSRVGLAGAAGDELVGRIDARLSLEPFETTLRNGTETIYALVNGDYVTIDEELFAYLIMRDITKEKADAERYRYQAEHDSLTGLPNRPALERRLAAMLASAREENRRFAVVYLKLSGLSKAYARGGLAAGDRLRVRAAGIVEEALAAGDFAGQFGSEDFCVLLWQKEEHDARELLESIGRRLARLQPDGGTEEGRGTLGLACGIAIYPSHGQDAEALLSLAIGRAGL</sequence>
<proteinExistence type="predicted"/>
<dbReference type="InterPro" id="IPR000014">
    <property type="entry name" value="PAS"/>
</dbReference>
<name>A0A4S4BKK6_9BACL</name>